<feature type="region of interest" description="Disordered" evidence="1">
    <location>
        <begin position="135"/>
        <end position="186"/>
    </location>
</feature>
<feature type="region of interest" description="Disordered" evidence="1">
    <location>
        <begin position="219"/>
        <end position="248"/>
    </location>
</feature>
<feature type="domain" description="PiggyBac transposable element-derived protein" evidence="2">
    <location>
        <begin position="324"/>
        <end position="733"/>
    </location>
</feature>
<evidence type="ECO:0000313" key="3">
    <source>
        <dbReference type="EMBL" id="KAE8968395.1"/>
    </source>
</evidence>
<feature type="compositionally biased region" description="Acidic residues" evidence="1">
    <location>
        <begin position="225"/>
        <end position="248"/>
    </location>
</feature>
<dbReference type="InterPro" id="IPR029526">
    <property type="entry name" value="PGBD"/>
</dbReference>
<feature type="compositionally biased region" description="Basic residues" evidence="1">
    <location>
        <begin position="50"/>
        <end position="61"/>
    </location>
</feature>
<feature type="region of interest" description="Disordered" evidence="1">
    <location>
        <begin position="784"/>
        <end position="822"/>
    </location>
</feature>
<organism evidence="3 4">
    <name type="scientific">Phytophthora rubi</name>
    <dbReference type="NCBI Taxonomy" id="129364"/>
    <lineage>
        <taxon>Eukaryota</taxon>
        <taxon>Sar</taxon>
        <taxon>Stramenopiles</taxon>
        <taxon>Oomycota</taxon>
        <taxon>Peronosporomycetes</taxon>
        <taxon>Peronosporales</taxon>
        <taxon>Peronosporaceae</taxon>
        <taxon>Phytophthora</taxon>
    </lineage>
</organism>
<dbReference type="PANTHER" id="PTHR46599">
    <property type="entry name" value="PIGGYBAC TRANSPOSABLE ELEMENT-DERIVED PROTEIN 4"/>
    <property type="match status" value="1"/>
</dbReference>
<reference evidence="3 4" key="1">
    <citation type="submission" date="2018-09" db="EMBL/GenBank/DDBJ databases">
        <title>Genomic investigation of the strawberry pathogen Phytophthora fragariae indicates pathogenicity is determined by transcriptional variation in three key races.</title>
        <authorList>
            <person name="Adams T.M."/>
            <person name="Armitage A.D."/>
            <person name="Sobczyk M.K."/>
            <person name="Bates H.J."/>
            <person name="Dunwell J.M."/>
            <person name="Nellist C.F."/>
            <person name="Harrison R.J."/>
        </authorList>
    </citation>
    <scope>NUCLEOTIDE SEQUENCE [LARGE SCALE GENOMIC DNA]</scope>
    <source>
        <strain evidence="3 4">SCRP324</strain>
    </source>
</reference>
<gene>
    <name evidence="3" type="ORF">PR002_g27767</name>
</gene>
<dbReference type="AlphaFoldDB" id="A0A6A3HHY9"/>
<evidence type="ECO:0000256" key="1">
    <source>
        <dbReference type="SAM" id="MobiDB-lite"/>
    </source>
</evidence>
<name>A0A6A3HHY9_9STRA</name>
<feature type="compositionally biased region" description="Basic and acidic residues" evidence="1">
    <location>
        <begin position="38"/>
        <end position="49"/>
    </location>
</feature>
<feature type="compositionally biased region" description="Basic residues" evidence="1">
    <location>
        <begin position="165"/>
        <end position="176"/>
    </location>
</feature>
<accession>A0A6A3HHY9</accession>
<dbReference type="Pfam" id="PF13843">
    <property type="entry name" value="DDE_Tnp_1_7"/>
    <property type="match status" value="1"/>
</dbReference>
<evidence type="ECO:0000259" key="2">
    <source>
        <dbReference type="Pfam" id="PF13843"/>
    </source>
</evidence>
<dbReference type="EMBL" id="QXFU01004513">
    <property type="protein sequence ID" value="KAE8968395.1"/>
    <property type="molecule type" value="Genomic_DNA"/>
</dbReference>
<feature type="region of interest" description="Disordered" evidence="1">
    <location>
        <begin position="29"/>
        <end position="64"/>
    </location>
</feature>
<dbReference type="Proteomes" id="UP000435112">
    <property type="component" value="Unassembled WGS sequence"/>
</dbReference>
<feature type="region of interest" description="Disordered" evidence="1">
    <location>
        <begin position="889"/>
        <end position="959"/>
    </location>
</feature>
<proteinExistence type="predicted"/>
<feature type="region of interest" description="Disordered" evidence="1">
    <location>
        <begin position="89"/>
        <end position="110"/>
    </location>
</feature>
<protein>
    <recommendedName>
        <fullName evidence="2">PiggyBac transposable element-derived protein domain-containing protein</fullName>
    </recommendedName>
</protein>
<dbReference type="PANTHER" id="PTHR46599:SF3">
    <property type="entry name" value="PIGGYBAC TRANSPOSABLE ELEMENT-DERIVED PROTEIN 4"/>
    <property type="match status" value="1"/>
</dbReference>
<sequence>MVAPTPKTPRHQLTEQEQRLCREALLSLRHERRIRRAQQKDGGDGDATGKNKKASRKKPAKHTTLAMEVAQSKEAEPLVQPAGRVLRAEDKGEAAQDGCGAKETADEGEAASVEAAHAEVEEVVAGIVESVATSVGTPVRPPNASSCPLPSGRQAVRGVVQRTASSKRSRKRRRRVLQASDGEASVAEDDGEVALLLPQIPLACVVNGDANLMPAGAEQCAGLNSDEDPSLPQDCEDEEGDDDDDDWVEDWDIGHLSDEDSDEAAADLPDSVCLTAARNKKAMSMMRTNGWEYDPEKFGPDPTYAGLYDGSFGPSDSVMAVADDPLALLFYFMPPKLWSQIAVESNRYHTQSIPLRAMSIRSQQRRNGVEVEQLCDVRRRLAAVPEIMPHEVLRVLALLIARMLMPIRKSIAAHWSTKQVGALPTNRFNLFMAKNRFFHIMGYHHFSNNKSPQASVDRAWKIRPVVDVLQRTFARGYRAPPVISFDEATLPSRSRYNPTRQFNKDKPHKWGTKVIVAACAKTAYCMRIEVYCGAKTHLRTPVPKDNNTGEAAVLRNLNALCPPSPTSPWRLVVTDRFYTSVKLALELLHRRFYITGTIKTDRTGYAKGIITAKDYKTVNKKKVMIPPQGTIKLAQSLRFPQLTAAMWMDRTPVHLLSSGGSRNTGTVMRRVDGEMQAVPAPELVCDYHRWMGGVDIHDQLRMQRYSVQLCYKTRKYYKTLFLGLLDMALVNAFIVFRHHKKVNNKRPPKHFAFFETLMEQLLAIDSPEAHAAIERATCAQERTAASPVRRESEHEPTATGPLCSGDGHRLEENPDTVDNEQGLKRRQRSCKVCAVYKVQPRKYTKYFCPECSTGNRRTYLCNVVREGKEKTCFHIWHDEWSNGNAIPRRLQDHKIRNRPPASRPGKKRRRRAVEGAAGESEGSGGATSDVAPGSDDGLADDEAQESTVERRAQSSETIL</sequence>
<dbReference type="OrthoDB" id="117306at2759"/>
<comment type="caution">
    <text evidence="3">The sequence shown here is derived from an EMBL/GenBank/DDBJ whole genome shotgun (WGS) entry which is preliminary data.</text>
</comment>
<evidence type="ECO:0000313" key="4">
    <source>
        <dbReference type="Proteomes" id="UP000435112"/>
    </source>
</evidence>